<keyword evidence="1 2" id="KW-0539">Nucleus</keyword>
<dbReference type="GO" id="GO:0044027">
    <property type="term" value="P:negative regulation of gene expression via chromosomal CpG island methylation"/>
    <property type="evidence" value="ECO:0007669"/>
    <property type="project" value="TreeGrafter"/>
</dbReference>
<dbReference type="PANTHER" id="PTHR14140:SF27">
    <property type="entry name" value="OS04G0289800 PROTEIN"/>
    <property type="match status" value="1"/>
</dbReference>
<dbReference type="InterPro" id="IPR003105">
    <property type="entry name" value="SRA_YDG"/>
</dbReference>
<feature type="region of interest" description="Disordered" evidence="3">
    <location>
        <begin position="1"/>
        <end position="32"/>
    </location>
</feature>
<evidence type="ECO:0000256" key="3">
    <source>
        <dbReference type="SAM" id="MobiDB-lite"/>
    </source>
</evidence>
<comment type="subcellular location">
    <subcellularLocation>
        <location evidence="2">Nucleus</location>
    </subcellularLocation>
</comment>
<dbReference type="GO" id="GO:0061630">
    <property type="term" value="F:ubiquitin protein ligase activity"/>
    <property type="evidence" value="ECO:0007669"/>
    <property type="project" value="TreeGrafter"/>
</dbReference>
<dbReference type="GO" id="GO:0005634">
    <property type="term" value="C:nucleus"/>
    <property type="evidence" value="ECO:0007669"/>
    <property type="project" value="UniProtKB-SubCell"/>
</dbReference>
<reference evidence="5 6" key="1">
    <citation type="journal article" date="2019" name="Mol. Biol. Evol.">
        <title>Blast fungal genomes show frequent chromosomal changes, gene gains and losses, and effector gene turnover.</title>
        <authorList>
            <person name="Gomez Luciano L.B."/>
            <person name="Jason Tsai I."/>
            <person name="Chuma I."/>
            <person name="Tosa Y."/>
            <person name="Chen Y.H."/>
            <person name="Li J.Y."/>
            <person name="Li M.Y."/>
            <person name="Jade Lu M.Y."/>
            <person name="Nakayashiki H."/>
            <person name="Li W.H."/>
        </authorList>
    </citation>
    <scope>NUCLEOTIDE SEQUENCE [LARGE SCALE GENOMIC DNA]</scope>
    <source>
        <strain evidence="5">MZ5-1-6</strain>
    </source>
</reference>
<dbReference type="PROSITE" id="PS51015">
    <property type="entry name" value="YDG"/>
    <property type="match status" value="1"/>
</dbReference>
<evidence type="ECO:0000256" key="1">
    <source>
        <dbReference type="ARBA" id="ARBA00023242"/>
    </source>
</evidence>
<organism evidence="5 6">
    <name type="scientific">Pyricularia oryzae</name>
    <name type="common">Rice blast fungus</name>
    <name type="synonym">Magnaporthe oryzae</name>
    <dbReference type="NCBI Taxonomy" id="318829"/>
    <lineage>
        <taxon>Eukaryota</taxon>
        <taxon>Fungi</taxon>
        <taxon>Dikarya</taxon>
        <taxon>Ascomycota</taxon>
        <taxon>Pezizomycotina</taxon>
        <taxon>Sordariomycetes</taxon>
        <taxon>Sordariomycetidae</taxon>
        <taxon>Magnaporthales</taxon>
        <taxon>Pyriculariaceae</taxon>
        <taxon>Pyricularia</taxon>
    </lineage>
</organism>
<dbReference type="Gene3D" id="2.30.280.10">
    <property type="entry name" value="SRA-YDG"/>
    <property type="match status" value="1"/>
</dbReference>
<dbReference type="SUPFAM" id="SSF88697">
    <property type="entry name" value="PUA domain-like"/>
    <property type="match status" value="1"/>
</dbReference>
<evidence type="ECO:0000256" key="2">
    <source>
        <dbReference type="PROSITE-ProRule" id="PRU00358"/>
    </source>
</evidence>
<accession>A0A4P7NVC9</accession>
<dbReference type="InterPro" id="IPR045134">
    <property type="entry name" value="UHRF1/2-like"/>
</dbReference>
<dbReference type="InterPro" id="IPR015947">
    <property type="entry name" value="PUA-like_sf"/>
</dbReference>
<feature type="domain" description="YDG" evidence="4">
    <location>
        <begin position="297"/>
        <end position="440"/>
    </location>
</feature>
<gene>
    <name evidence="5" type="ORF">PoMZ_13375</name>
</gene>
<feature type="region of interest" description="Disordered" evidence="3">
    <location>
        <begin position="56"/>
        <end position="76"/>
    </location>
</feature>
<dbReference type="Pfam" id="PF02182">
    <property type="entry name" value="SAD_SRA"/>
    <property type="match status" value="1"/>
</dbReference>
<name>A0A4P7NVC9_PYROR</name>
<dbReference type="AlphaFoldDB" id="A0A4P7NVC9"/>
<dbReference type="GO" id="GO:0016567">
    <property type="term" value="P:protein ubiquitination"/>
    <property type="evidence" value="ECO:0007669"/>
    <property type="project" value="TreeGrafter"/>
</dbReference>
<evidence type="ECO:0000313" key="6">
    <source>
        <dbReference type="Proteomes" id="UP000294847"/>
    </source>
</evidence>
<dbReference type="Proteomes" id="UP000294847">
    <property type="component" value="Chromosome 7"/>
</dbReference>
<dbReference type="SMART" id="SM00466">
    <property type="entry name" value="SRA"/>
    <property type="match status" value="1"/>
</dbReference>
<evidence type="ECO:0000259" key="4">
    <source>
        <dbReference type="PROSITE" id="PS51015"/>
    </source>
</evidence>
<dbReference type="PANTHER" id="PTHR14140">
    <property type="entry name" value="E3 UBIQUITIN-PROTEIN LIGASE UHRF-RELATED"/>
    <property type="match status" value="1"/>
</dbReference>
<proteinExistence type="predicted"/>
<dbReference type="InterPro" id="IPR036987">
    <property type="entry name" value="SRA-YDG_sf"/>
</dbReference>
<sequence length="471" mass="52132">MASENERTADQAWPRKRPTIASQNRVSKHTSAGRKIDQLCLPNKALVSEDFITDTPTNLSLETTPTSQEAGAGMQQTERQSTLAGHVEISPTMTADCSDTHTNDAQSWEHWDDIVAFAPGQDDSAVTTFIYNMLPKCKQWVIKRRKFPRKNPYDDADLCAYYIDLKSFVAYLDTIQVTPAIKNNKELAFFRRLITDPNNKGIMPGFIVNRFVSIWERWTEQIQDYIVDDGNEDDNSHIVGNSSQAGELPKISYPPRDHPIYGVGGIMYGVLAGKPSSGARFRYTIDPRLAKKNAQIVGHNGLVPGDWFPKQLVALFKGAHGASQGGIAGSKGQGAVSIIVGSAAYESVDKDCGNVIYYSGAQKLGARLPGDKSDSASTKLLLESFSKGNLVRVIRKKNHISQHAPAEGLRYDGLYRITTWVERFEITTGRHRVLLFTLVRDPGQLSLDDAKARAPSATEQRRIVEAVEKGY</sequence>
<evidence type="ECO:0000313" key="5">
    <source>
        <dbReference type="EMBL" id="QBZ66399.1"/>
    </source>
</evidence>
<protein>
    <recommendedName>
        <fullName evidence="4">YDG domain-containing protein</fullName>
    </recommendedName>
</protein>
<dbReference type="EMBL" id="CP034210">
    <property type="protein sequence ID" value="QBZ66399.1"/>
    <property type="molecule type" value="Genomic_DNA"/>
</dbReference>